<dbReference type="NCBIfam" id="TIGR00427">
    <property type="entry name" value="NAAT family transporter"/>
    <property type="match status" value="1"/>
</dbReference>
<evidence type="ECO:0000256" key="3">
    <source>
        <dbReference type="ARBA" id="ARBA00022475"/>
    </source>
</evidence>
<dbReference type="InterPro" id="IPR002771">
    <property type="entry name" value="Multi_antbiot-R_MarC"/>
</dbReference>
<gene>
    <name evidence="8" type="ORF">BK660_02780</name>
</gene>
<keyword evidence="5 7" id="KW-1133">Transmembrane helix</keyword>
<comment type="similarity">
    <text evidence="2 7">Belongs to the UPF0056 (MarC) family.</text>
</comment>
<name>A0A423IGN7_9PSED</name>
<feature type="transmembrane region" description="Helical" evidence="7">
    <location>
        <begin position="6"/>
        <end position="29"/>
    </location>
</feature>
<dbReference type="Proteomes" id="UP000285636">
    <property type="component" value="Unassembled WGS sequence"/>
</dbReference>
<dbReference type="RefSeq" id="WP_123431987.1">
    <property type="nucleotide sequence ID" value="NZ_MOBK01000001.1"/>
</dbReference>
<dbReference type="GO" id="GO:0005886">
    <property type="term" value="C:plasma membrane"/>
    <property type="evidence" value="ECO:0007669"/>
    <property type="project" value="UniProtKB-SubCell"/>
</dbReference>
<organism evidence="8 9">
    <name type="scientific">Pseudomonas brassicacearum</name>
    <dbReference type="NCBI Taxonomy" id="930166"/>
    <lineage>
        <taxon>Bacteria</taxon>
        <taxon>Pseudomonadati</taxon>
        <taxon>Pseudomonadota</taxon>
        <taxon>Gammaproteobacteria</taxon>
        <taxon>Pseudomonadales</taxon>
        <taxon>Pseudomonadaceae</taxon>
        <taxon>Pseudomonas</taxon>
    </lineage>
</organism>
<comment type="subcellular location">
    <subcellularLocation>
        <location evidence="1 7">Cell membrane</location>
        <topology evidence="1 7">Multi-pass membrane protein</topology>
    </subcellularLocation>
</comment>
<dbReference type="PANTHER" id="PTHR33508">
    <property type="entry name" value="UPF0056 MEMBRANE PROTEIN YHCE"/>
    <property type="match status" value="1"/>
</dbReference>
<keyword evidence="6 7" id="KW-0472">Membrane</keyword>
<keyword evidence="3" id="KW-1003">Cell membrane</keyword>
<feature type="transmembrane region" description="Helical" evidence="7">
    <location>
        <begin position="49"/>
        <end position="69"/>
    </location>
</feature>
<evidence type="ECO:0000256" key="6">
    <source>
        <dbReference type="ARBA" id="ARBA00023136"/>
    </source>
</evidence>
<feature type="transmembrane region" description="Helical" evidence="7">
    <location>
        <begin position="113"/>
        <end position="137"/>
    </location>
</feature>
<evidence type="ECO:0000256" key="5">
    <source>
        <dbReference type="ARBA" id="ARBA00022989"/>
    </source>
</evidence>
<dbReference type="EMBL" id="MOBK01000001">
    <property type="protein sequence ID" value="RON24611.1"/>
    <property type="molecule type" value="Genomic_DNA"/>
</dbReference>
<comment type="caution">
    <text evidence="8">The sequence shown here is derived from an EMBL/GenBank/DDBJ whole genome shotgun (WGS) entry which is preliminary data.</text>
</comment>
<dbReference type="AlphaFoldDB" id="A0A423IGN7"/>
<feature type="transmembrane region" description="Helical" evidence="7">
    <location>
        <begin position="143"/>
        <end position="165"/>
    </location>
</feature>
<evidence type="ECO:0000313" key="9">
    <source>
        <dbReference type="Proteomes" id="UP000285636"/>
    </source>
</evidence>
<dbReference type="Pfam" id="PF01914">
    <property type="entry name" value="MarC"/>
    <property type="match status" value="1"/>
</dbReference>
<sequence length="219" mass="23525">MNTYVTLFIGMFTTLLAIINPLEAIPVFLGMLQGKDVAELRRVARRACFFALLLMFFFLIFGNLLLRLFDVPLSMIRVVGGVILMRIGFELFAPTPNSSLIPTGHDTDQDVSFIPLAMPIMFGPGAIATVIGLTSTIKDASHAVLSFAVVALAICATMFTTYLSLAYAQVILKTIGPQGIDAATRIVGFFVSAMGVGLIFHGTVEFLQSYGVLLHGGVG</sequence>
<evidence type="ECO:0000256" key="7">
    <source>
        <dbReference type="RuleBase" id="RU362048"/>
    </source>
</evidence>
<comment type="caution">
    <text evidence="7">Lacks conserved residue(s) required for the propagation of feature annotation.</text>
</comment>
<evidence type="ECO:0000313" key="8">
    <source>
        <dbReference type="EMBL" id="RON24611.1"/>
    </source>
</evidence>
<evidence type="ECO:0000256" key="1">
    <source>
        <dbReference type="ARBA" id="ARBA00004651"/>
    </source>
</evidence>
<feature type="transmembrane region" description="Helical" evidence="7">
    <location>
        <begin position="186"/>
        <end position="204"/>
    </location>
</feature>
<evidence type="ECO:0000256" key="4">
    <source>
        <dbReference type="ARBA" id="ARBA00022692"/>
    </source>
</evidence>
<keyword evidence="4 7" id="KW-0812">Transmembrane</keyword>
<accession>A0A423IGN7</accession>
<proteinExistence type="inferred from homology"/>
<protein>
    <recommendedName>
        <fullName evidence="7">UPF0056 membrane protein</fullName>
    </recommendedName>
</protein>
<reference evidence="8 9" key="1">
    <citation type="submission" date="2016-10" db="EMBL/GenBank/DDBJ databases">
        <title>Comparative genome analysis of multiple Pseudomonas spp. focuses on biocontrol and plant growth promoting traits.</title>
        <authorList>
            <person name="Tao X.-Y."/>
            <person name="Taylor C.G."/>
        </authorList>
    </citation>
    <scope>NUCLEOTIDE SEQUENCE [LARGE SCALE GENOMIC DNA]</scope>
    <source>
        <strain evidence="8 9">38D7</strain>
    </source>
</reference>
<dbReference type="PANTHER" id="PTHR33508:SF1">
    <property type="entry name" value="UPF0056 MEMBRANE PROTEIN YHCE"/>
    <property type="match status" value="1"/>
</dbReference>
<evidence type="ECO:0000256" key="2">
    <source>
        <dbReference type="ARBA" id="ARBA00009784"/>
    </source>
</evidence>